<reference evidence="5 6" key="1">
    <citation type="submission" date="2019-03" db="EMBL/GenBank/DDBJ databases">
        <title>Genomic Encyclopedia of Type Strains, Phase IV (KMG-IV): sequencing the most valuable type-strain genomes for metagenomic binning, comparative biology and taxonomic classification.</title>
        <authorList>
            <person name="Goeker M."/>
        </authorList>
    </citation>
    <scope>NUCLEOTIDE SEQUENCE [LARGE SCALE GENOMIC DNA]</scope>
    <source>
        <strain evidence="5 6">DSM 45765</strain>
    </source>
</reference>
<dbReference type="PANTHER" id="PTHR30061">
    <property type="entry name" value="MALTOSE-BINDING PERIPLASMIC PROTEIN"/>
    <property type="match status" value="1"/>
</dbReference>
<evidence type="ECO:0000256" key="2">
    <source>
        <dbReference type="ARBA" id="ARBA00022448"/>
    </source>
</evidence>
<feature type="chain" id="PRO_5021006361" evidence="4">
    <location>
        <begin position="27"/>
        <end position="413"/>
    </location>
</feature>
<comment type="similarity">
    <text evidence="1">Belongs to the bacterial solute-binding protein 1 family.</text>
</comment>
<dbReference type="InterPro" id="IPR006059">
    <property type="entry name" value="SBP"/>
</dbReference>
<dbReference type="AlphaFoldDB" id="A0A4R2QVD5"/>
<proteinExistence type="inferred from homology"/>
<accession>A0A4R2QVD5</accession>
<keyword evidence="2" id="KW-0813">Transport</keyword>
<organism evidence="5 6">
    <name type="scientific">Tamaricihabitans halophyticus</name>
    <dbReference type="NCBI Taxonomy" id="1262583"/>
    <lineage>
        <taxon>Bacteria</taxon>
        <taxon>Bacillati</taxon>
        <taxon>Actinomycetota</taxon>
        <taxon>Actinomycetes</taxon>
        <taxon>Pseudonocardiales</taxon>
        <taxon>Pseudonocardiaceae</taxon>
        <taxon>Tamaricihabitans</taxon>
    </lineage>
</organism>
<comment type="caution">
    <text evidence="5">The sequence shown here is derived from an EMBL/GenBank/DDBJ whole genome shotgun (WGS) entry which is preliminary data.</text>
</comment>
<dbReference type="GO" id="GO:0042956">
    <property type="term" value="P:maltodextrin transmembrane transport"/>
    <property type="evidence" value="ECO:0007669"/>
    <property type="project" value="TreeGrafter"/>
</dbReference>
<dbReference type="SUPFAM" id="SSF53850">
    <property type="entry name" value="Periplasmic binding protein-like II"/>
    <property type="match status" value="1"/>
</dbReference>
<keyword evidence="3 4" id="KW-0732">Signal</keyword>
<dbReference type="RefSeq" id="WP_132876789.1">
    <property type="nucleotide sequence ID" value="NZ_SLXQ01000003.1"/>
</dbReference>
<evidence type="ECO:0000313" key="6">
    <source>
        <dbReference type="Proteomes" id="UP000294911"/>
    </source>
</evidence>
<evidence type="ECO:0000256" key="1">
    <source>
        <dbReference type="ARBA" id="ARBA00008520"/>
    </source>
</evidence>
<gene>
    <name evidence="5" type="ORF">EV191_10340</name>
</gene>
<keyword evidence="6" id="KW-1185">Reference proteome</keyword>
<name>A0A4R2QVD5_9PSEU</name>
<dbReference type="Proteomes" id="UP000294911">
    <property type="component" value="Unassembled WGS sequence"/>
</dbReference>
<dbReference type="OrthoDB" id="9795467at2"/>
<dbReference type="GO" id="GO:0055052">
    <property type="term" value="C:ATP-binding cassette (ABC) transporter complex, substrate-binding subunit-containing"/>
    <property type="evidence" value="ECO:0007669"/>
    <property type="project" value="TreeGrafter"/>
</dbReference>
<dbReference type="EMBL" id="SLXQ01000003">
    <property type="protein sequence ID" value="TCP54000.1"/>
    <property type="molecule type" value="Genomic_DNA"/>
</dbReference>
<evidence type="ECO:0000256" key="4">
    <source>
        <dbReference type="SAM" id="SignalP"/>
    </source>
</evidence>
<evidence type="ECO:0000256" key="3">
    <source>
        <dbReference type="ARBA" id="ARBA00022729"/>
    </source>
</evidence>
<sequence>MGRTRKFLTALTVGLLGSALLSGCGAEDQRNTVTMWTYPIITDPAADRAFWERTVEGFRAEHPDINVDVVSRPWDDRDASLTMALMAGKGPDLAYLIPDQVGRYYDQDLLSPIEDYLPERTLTDYRDNALDAVTMDGKPYVAPILMAALAGSCDTRVLADAGVEPPETWDELLAIAPKLKRAGYYATYYQGDLDTSLNMNFYQFLWQAGGKVFSEDGRSLAVDSPAGVQALRFLKKLVDNGYVERSALTQAYQPDQSPMARGEVACVYNQAPLDVGNAMGSTEHIQIAPPLTEQVQAAYGVVGGYGVFQDARDPAAVRAWLSYLTSTEVMSDYNRTAGYFSPRESVTNLYPDDPMMSEAEKYLDRTIPGEPNPRFQEVVNILAPLVQAVLLGQRTPEDALAEAASQAEPILRS</sequence>
<dbReference type="PANTHER" id="PTHR30061:SF50">
    <property type="entry name" value="MALTOSE_MALTODEXTRIN-BINDING PERIPLASMIC PROTEIN"/>
    <property type="match status" value="1"/>
</dbReference>
<keyword evidence="5" id="KW-0762">Sugar transport</keyword>
<dbReference type="GO" id="GO:0015768">
    <property type="term" value="P:maltose transport"/>
    <property type="evidence" value="ECO:0007669"/>
    <property type="project" value="TreeGrafter"/>
</dbReference>
<protein>
    <submittedName>
        <fullName evidence="5">Multiple sugar transport system substrate-binding protein</fullName>
    </submittedName>
</protein>
<dbReference type="Pfam" id="PF01547">
    <property type="entry name" value="SBP_bac_1"/>
    <property type="match status" value="1"/>
</dbReference>
<dbReference type="Gene3D" id="3.40.190.10">
    <property type="entry name" value="Periplasmic binding protein-like II"/>
    <property type="match status" value="1"/>
</dbReference>
<dbReference type="GO" id="GO:1901982">
    <property type="term" value="F:maltose binding"/>
    <property type="evidence" value="ECO:0007669"/>
    <property type="project" value="TreeGrafter"/>
</dbReference>
<dbReference type="PROSITE" id="PS51257">
    <property type="entry name" value="PROKAR_LIPOPROTEIN"/>
    <property type="match status" value="1"/>
</dbReference>
<feature type="signal peptide" evidence="4">
    <location>
        <begin position="1"/>
        <end position="26"/>
    </location>
</feature>
<evidence type="ECO:0000313" key="5">
    <source>
        <dbReference type="EMBL" id="TCP54000.1"/>
    </source>
</evidence>